<keyword evidence="9" id="KW-1185">Reference proteome</keyword>
<dbReference type="Gene3D" id="2.120.10.10">
    <property type="match status" value="1"/>
</dbReference>
<feature type="signal peptide" evidence="5">
    <location>
        <begin position="1"/>
        <end position="19"/>
    </location>
</feature>
<evidence type="ECO:0000256" key="4">
    <source>
        <dbReference type="ARBA" id="ARBA00022737"/>
    </source>
</evidence>
<dbReference type="PANTHER" id="PTHR10628">
    <property type="entry name" value="SIALIDASE"/>
    <property type="match status" value="1"/>
</dbReference>
<dbReference type="InterPro" id="IPR029456">
    <property type="entry name" value="Sialidase_N"/>
</dbReference>
<evidence type="ECO:0000256" key="5">
    <source>
        <dbReference type="SAM" id="SignalP"/>
    </source>
</evidence>
<evidence type="ECO:0000256" key="3">
    <source>
        <dbReference type="ARBA" id="ARBA00012733"/>
    </source>
</evidence>
<dbReference type="EC" id="3.2.1.18" evidence="3"/>
<dbReference type="InterPro" id="IPR011040">
    <property type="entry name" value="Sialidase"/>
</dbReference>
<evidence type="ECO:0000313" key="9">
    <source>
        <dbReference type="Proteomes" id="UP001165444"/>
    </source>
</evidence>
<feature type="domain" description="Sialidase N-terminal" evidence="7">
    <location>
        <begin position="20"/>
        <end position="97"/>
    </location>
</feature>
<organism evidence="8 9">
    <name type="scientific">Parabacteroides faecalis</name>
    <dbReference type="NCBI Taxonomy" id="2924040"/>
    <lineage>
        <taxon>Bacteria</taxon>
        <taxon>Pseudomonadati</taxon>
        <taxon>Bacteroidota</taxon>
        <taxon>Bacteroidia</taxon>
        <taxon>Bacteroidales</taxon>
        <taxon>Tannerellaceae</taxon>
        <taxon>Parabacteroides</taxon>
    </lineage>
</organism>
<reference evidence="8 9" key="1">
    <citation type="submission" date="2022-03" db="EMBL/GenBank/DDBJ databases">
        <title>Parabacteroides sp. nov. isolated from swine feces.</title>
        <authorList>
            <person name="Bak J.E."/>
        </authorList>
    </citation>
    <scope>NUCLEOTIDE SEQUENCE [LARGE SCALE GENOMIC DNA]</scope>
    <source>
        <strain evidence="8 9">AGMB00274</strain>
    </source>
</reference>
<dbReference type="PRINTS" id="PR01803">
    <property type="entry name" value="TCSIALIDASE"/>
</dbReference>
<dbReference type="CDD" id="cd15482">
    <property type="entry name" value="Sialidase_non-viral"/>
    <property type="match status" value="1"/>
</dbReference>
<evidence type="ECO:0000256" key="1">
    <source>
        <dbReference type="ARBA" id="ARBA00000427"/>
    </source>
</evidence>
<feature type="domain" description="Sialidase N-terminal" evidence="7">
    <location>
        <begin position="123"/>
        <end position="189"/>
    </location>
</feature>
<dbReference type="RefSeq" id="WP_243324462.1">
    <property type="nucleotide sequence ID" value="NZ_JAKZMM010000015.1"/>
</dbReference>
<dbReference type="InterPro" id="IPR008377">
    <property type="entry name" value="Sialidase_trypan"/>
</dbReference>
<dbReference type="InterPro" id="IPR026856">
    <property type="entry name" value="Sialidase_fam"/>
</dbReference>
<feature type="domain" description="Sialidase" evidence="6">
    <location>
        <begin position="222"/>
        <end position="501"/>
    </location>
</feature>
<comment type="caution">
    <text evidence="8">The sequence shown here is derived from an EMBL/GenBank/DDBJ whole genome shotgun (WGS) entry which is preliminary data.</text>
</comment>
<dbReference type="EMBL" id="JAKZMM010000015">
    <property type="protein sequence ID" value="MCJ2380453.1"/>
    <property type="molecule type" value="Genomic_DNA"/>
</dbReference>
<sequence>MKKNLLLAGLVAVCTPIWAADTLFVHAPQIPLLINQSDNVLFEFRMDADKGDVLNEISIEFDQETNLADIESVRLFYSGTEGVARKGTYYAPSHSYRQDYLRTSLAEKGIKFTPEISDQRSLQQLKSTNRDYSIQQDEVNQPASSIQLSSQQPLLKGTNYFWVSVQVKNSSSLESLISARISQAQINRQPAVISGDQQSGKRRKGVAVRQAWDDGVAAFRIPGIVTTNKGTLIGCYDVRYNSSVDLQEKIDIGVSRSLDKGQTWEPMQIAVSFGETGGLPHAQNGVGDPSILVDETNNTIWIVAAWCHGMGNQRAWFNSQQGMTMDETAQLVLCKSEDDGKTWSEPINITEQVKDPSWYFLLQGPGRGITMSDGTLVFPIQFIDANKIPNAGIMYSKDHGKTWHLHNAARSNTTESQVAEIEPGVLMLNMRDNRGGSRAVSITKDLGKTWTEHPSNRSALQEPICMASLIKIPAEKNCLKKDILLFSNPNTTKNRNHITIKASLDGGLTWPEEYQILLDEGEGWGYTCLTLVDEETVGIFYESSVAHMTFQKVKLRELIRP</sequence>
<gene>
    <name evidence="8" type="ORF">MUN53_07505</name>
</gene>
<comment type="similarity">
    <text evidence="2">Belongs to the glycosyl hydrolase 33 family.</text>
</comment>
<evidence type="ECO:0000259" key="7">
    <source>
        <dbReference type="Pfam" id="PF14873"/>
    </source>
</evidence>
<dbReference type="InterPro" id="IPR036278">
    <property type="entry name" value="Sialidase_sf"/>
</dbReference>
<protein>
    <recommendedName>
        <fullName evidence="3">exo-alpha-sialidase</fullName>
        <ecNumber evidence="3">3.2.1.18</ecNumber>
    </recommendedName>
</protein>
<accession>A0ABT0C0A0</accession>
<dbReference type="Proteomes" id="UP001165444">
    <property type="component" value="Unassembled WGS sequence"/>
</dbReference>
<dbReference type="PANTHER" id="PTHR10628:SF30">
    <property type="entry name" value="EXO-ALPHA-SIALIDASE"/>
    <property type="match status" value="1"/>
</dbReference>
<feature type="chain" id="PRO_5045601837" description="exo-alpha-sialidase" evidence="5">
    <location>
        <begin position="20"/>
        <end position="561"/>
    </location>
</feature>
<comment type="catalytic activity">
    <reaction evidence="1">
        <text>Hydrolysis of alpha-(2-&gt;3)-, alpha-(2-&gt;6)-, alpha-(2-&gt;8)- glycosidic linkages of terminal sialic acid residues in oligosaccharides, glycoproteins, glycolipids, colominic acid and synthetic substrates.</text>
        <dbReference type="EC" id="3.2.1.18"/>
    </reaction>
</comment>
<keyword evidence="4" id="KW-0677">Repeat</keyword>
<dbReference type="SUPFAM" id="SSF50939">
    <property type="entry name" value="Sialidases"/>
    <property type="match status" value="1"/>
</dbReference>
<dbReference type="Pfam" id="PF14873">
    <property type="entry name" value="BNR_assoc_N"/>
    <property type="match status" value="2"/>
</dbReference>
<evidence type="ECO:0000259" key="6">
    <source>
        <dbReference type="Pfam" id="PF13859"/>
    </source>
</evidence>
<proteinExistence type="inferred from homology"/>
<dbReference type="Pfam" id="PF13859">
    <property type="entry name" value="BNR_3"/>
    <property type="match status" value="1"/>
</dbReference>
<evidence type="ECO:0000313" key="8">
    <source>
        <dbReference type="EMBL" id="MCJ2380453.1"/>
    </source>
</evidence>
<keyword evidence="5" id="KW-0732">Signal</keyword>
<name>A0ABT0C0A0_9BACT</name>
<dbReference type="Gene3D" id="2.60.40.1290">
    <property type="match status" value="2"/>
</dbReference>
<evidence type="ECO:0000256" key="2">
    <source>
        <dbReference type="ARBA" id="ARBA00009348"/>
    </source>
</evidence>